<dbReference type="AlphaFoldDB" id="A0A6N2CE45"/>
<name>A0A6N2CE45_SOLCI</name>
<accession>A0A6N2CE45</accession>
<comment type="caution">
    <text evidence="1">The sequence shown here is derived from an EMBL/GenBank/DDBJ whole genome shotgun (WGS) entry which is preliminary data.</text>
</comment>
<reference evidence="1" key="1">
    <citation type="submission" date="2019-05" db="EMBL/GenBank/DDBJ databases">
        <title>The de novo reference genome and transcriptome assemblies of the wild tomato species Solanum chilense.</title>
        <authorList>
            <person name="Stam R."/>
            <person name="Nosenko T."/>
            <person name="Hoerger A.C."/>
            <person name="Stephan W."/>
            <person name="Seidel M.A."/>
            <person name="Kuhn J.M.M."/>
            <person name="Haberer G."/>
            <person name="Tellier A."/>
        </authorList>
    </citation>
    <scope>NUCLEOTIDE SEQUENCE</scope>
    <source>
        <tissue evidence="1">Mature leaves</tissue>
    </source>
</reference>
<sequence>MLATVCRWQCSVTTEGIWGILTKCGVMESVTDRRIHDGPSCRFVMKIREVVPVPIFEEFKCFGRRPSMDRCVYEYTSYLTTRVMKRATEEIAQVWDDGIHDGPS</sequence>
<evidence type="ECO:0000313" key="1">
    <source>
        <dbReference type="EMBL" id="TMX03022.1"/>
    </source>
</evidence>
<proteinExistence type="predicted"/>
<protein>
    <submittedName>
        <fullName evidence="1">Uncharacterized protein</fullName>
    </submittedName>
</protein>
<dbReference type="EMBL" id="RXGB01000521">
    <property type="protein sequence ID" value="TMX03022.1"/>
    <property type="molecule type" value="Genomic_DNA"/>
</dbReference>
<organism evidence="1">
    <name type="scientific">Solanum chilense</name>
    <name type="common">Tomato</name>
    <name type="synonym">Lycopersicon chilense</name>
    <dbReference type="NCBI Taxonomy" id="4083"/>
    <lineage>
        <taxon>Eukaryota</taxon>
        <taxon>Viridiplantae</taxon>
        <taxon>Streptophyta</taxon>
        <taxon>Embryophyta</taxon>
        <taxon>Tracheophyta</taxon>
        <taxon>Spermatophyta</taxon>
        <taxon>Magnoliopsida</taxon>
        <taxon>eudicotyledons</taxon>
        <taxon>Gunneridae</taxon>
        <taxon>Pentapetalae</taxon>
        <taxon>asterids</taxon>
        <taxon>lamiids</taxon>
        <taxon>Solanales</taxon>
        <taxon>Solanaceae</taxon>
        <taxon>Solanoideae</taxon>
        <taxon>Solaneae</taxon>
        <taxon>Solanum</taxon>
        <taxon>Solanum subgen. Lycopersicon</taxon>
    </lineage>
</organism>
<gene>
    <name evidence="1" type="ORF">EJD97_018776</name>
</gene>